<gene>
    <name evidence="1" type="ORF">RHMOL_Rhmol11G0001700</name>
</gene>
<keyword evidence="2" id="KW-1185">Reference proteome</keyword>
<organism evidence="1 2">
    <name type="scientific">Rhododendron molle</name>
    <name type="common">Chinese azalea</name>
    <name type="synonym">Azalea mollis</name>
    <dbReference type="NCBI Taxonomy" id="49168"/>
    <lineage>
        <taxon>Eukaryota</taxon>
        <taxon>Viridiplantae</taxon>
        <taxon>Streptophyta</taxon>
        <taxon>Embryophyta</taxon>
        <taxon>Tracheophyta</taxon>
        <taxon>Spermatophyta</taxon>
        <taxon>Magnoliopsida</taxon>
        <taxon>eudicotyledons</taxon>
        <taxon>Gunneridae</taxon>
        <taxon>Pentapetalae</taxon>
        <taxon>asterids</taxon>
        <taxon>Ericales</taxon>
        <taxon>Ericaceae</taxon>
        <taxon>Ericoideae</taxon>
        <taxon>Rhodoreae</taxon>
        <taxon>Rhododendron</taxon>
    </lineage>
</organism>
<dbReference type="EMBL" id="CM046398">
    <property type="protein sequence ID" value="KAI8529798.1"/>
    <property type="molecule type" value="Genomic_DNA"/>
</dbReference>
<evidence type="ECO:0000313" key="2">
    <source>
        <dbReference type="Proteomes" id="UP001062846"/>
    </source>
</evidence>
<comment type="caution">
    <text evidence="1">The sequence shown here is derived from an EMBL/GenBank/DDBJ whole genome shotgun (WGS) entry which is preliminary data.</text>
</comment>
<proteinExistence type="predicted"/>
<accession>A0ACC0LNS3</accession>
<reference evidence="1" key="1">
    <citation type="submission" date="2022-02" db="EMBL/GenBank/DDBJ databases">
        <title>Plant Genome Project.</title>
        <authorList>
            <person name="Zhang R.-G."/>
        </authorList>
    </citation>
    <scope>NUCLEOTIDE SEQUENCE</scope>
    <source>
        <strain evidence="1">AT1</strain>
    </source>
</reference>
<sequence length="130" mass="14638">MPDSPPSIEVSVPEWFISGEFICARLIGLSCIHLHSPIIKDFAPYSLILQNSVFRDLFYMLVRLYPKFSIGTFMSEGFINFSLILQTEESLMEEEVLTHRHCVISDSSDMGQSSRVKPLLPPACLSRGSP</sequence>
<protein>
    <submittedName>
        <fullName evidence="1">Uncharacterized protein</fullName>
    </submittedName>
</protein>
<name>A0ACC0LNS3_RHOML</name>
<dbReference type="Proteomes" id="UP001062846">
    <property type="component" value="Chromosome 11"/>
</dbReference>
<evidence type="ECO:0000313" key="1">
    <source>
        <dbReference type="EMBL" id="KAI8529798.1"/>
    </source>
</evidence>